<accession>A0A2R8B9D9</accession>
<dbReference type="SUPFAM" id="SSF53474">
    <property type="entry name" value="alpha/beta-Hydrolases"/>
    <property type="match status" value="1"/>
</dbReference>
<dbReference type="AlphaFoldDB" id="A0A2R8B9D9"/>
<proteinExistence type="predicted"/>
<dbReference type="InterPro" id="IPR000073">
    <property type="entry name" value="AB_hydrolase_1"/>
</dbReference>
<dbReference type="OrthoDB" id="7813811at2"/>
<organism evidence="2 3">
    <name type="scientific">Ascidiaceihabitans donghaensis</name>
    <dbReference type="NCBI Taxonomy" id="1510460"/>
    <lineage>
        <taxon>Bacteria</taxon>
        <taxon>Pseudomonadati</taxon>
        <taxon>Pseudomonadota</taxon>
        <taxon>Alphaproteobacteria</taxon>
        <taxon>Rhodobacterales</taxon>
        <taxon>Paracoccaceae</taxon>
        <taxon>Ascidiaceihabitans</taxon>
    </lineage>
</organism>
<evidence type="ECO:0000313" key="3">
    <source>
        <dbReference type="Proteomes" id="UP000244880"/>
    </source>
</evidence>
<gene>
    <name evidence="2" type="ORF">ASD8599_00387</name>
</gene>
<name>A0A2R8B9D9_9RHOB</name>
<protein>
    <recommendedName>
        <fullName evidence="1">AB hydrolase-1 domain-containing protein</fullName>
    </recommendedName>
</protein>
<dbReference type="Proteomes" id="UP000244880">
    <property type="component" value="Unassembled WGS sequence"/>
</dbReference>
<evidence type="ECO:0000313" key="2">
    <source>
        <dbReference type="EMBL" id="SPH19652.1"/>
    </source>
</evidence>
<reference evidence="2 3" key="1">
    <citation type="submission" date="2018-03" db="EMBL/GenBank/DDBJ databases">
        <authorList>
            <person name="Keele B.F."/>
        </authorList>
    </citation>
    <scope>NUCLEOTIDE SEQUENCE [LARGE SCALE GENOMIC DNA]</scope>
    <source>
        <strain evidence="2 3">CECT 8599</strain>
    </source>
</reference>
<sequence length="292" mass="31889">MGTFDAPWCARHGLEMDDAFYEDVEGWSGPGRLLRVRGSVEAGVPVLITHGTFSDASTCVPIAHFFGQLRPTYVIEWRARDIGWGHVQRFDYTDLAMDELCTAFAHVQALHGGSVHFVAHSGGGLAVLLALALKPDVAQMLRSMTIIAAQATWRNPDWRSRVSVAGMERLGRRIGYWPKRFLPIGPCSEAGTLKSNWVSWTKAGCIFDRDRRDVLAMVRGQKVPSLVLAGAADHDIAPPHACQPIAAALGAQFEVCGTATGHGEDFTHPRIFKSRAAAQTVFPMIADWIAAQ</sequence>
<evidence type="ECO:0000259" key="1">
    <source>
        <dbReference type="Pfam" id="PF12697"/>
    </source>
</evidence>
<feature type="domain" description="AB hydrolase-1" evidence="1">
    <location>
        <begin position="46"/>
        <end position="262"/>
    </location>
</feature>
<dbReference type="Pfam" id="PF12697">
    <property type="entry name" value="Abhydrolase_6"/>
    <property type="match status" value="1"/>
</dbReference>
<dbReference type="RefSeq" id="WP_108826969.1">
    <property type="nucleotide sequence ID" value="NZ_OMOR01000001.1"/>
</dbReference>
<keyword evidence="3" id="KW-1185">Reference proteome</keyword>
<dbReference type="InterPro" id="IPR029058">
    <property type="entry name" value="AB_hydrolase_fold"/>
</dbReference>
<dbReference type="Gene3D" id="3.40.50.1820">
    <property type="entry name" value="alpha/beta hydrolase"/>
    <property type="match status" value="1"/>
</dbReference>
<dbReference type="EMBL" id="OMOR01000001">
    <property type="protein sequence ID" value="SPH19652.1"/>
    <property type="molecule type" value="Genomic_DNA"/>
</dbReference>